<dbReference type="PROSITE" id="PS50088">
    <property type="entry name" value="ANK_REPEAT"/>
    <property type="match status" value="5"/>
</dbReference>
<feature type="domain" description="SH3" evidence="11">
    <location>
        <begin position="265"/>
        <end position="331"/>
    </location>
</feature>
<feature type="compositionally biased region" description="Polar residues" evidence="10">
    <location>
        <begin position="542"/>
        <end position="555"/>
    </location>
</feature>
<evidence type="ECO:0000256" key="9">
    <source>
        <dbReference type="PROSITE-ProRule" id="PRU00333"/>
    </source>
</evidence>
<reference evidence="14" key="1">
    <citation type="submission" date="2023-06" db="EMBL/GenBank/DDBJ databases">
        <title>Genomic analysis of the entomopathogenic nematode Steinernema hermaphroditum.</title>
        <authorList>
            <person name="Schwarz E.M."/>
            <person name="Heppert J.K."/>
            <person name="Baniya A."/>
            <person name="Schwartz H.T."/>
            <person name="Tan C.-H."/>
            <person name="Antoshechkin I."/>
            <person name="Sternberg P.W."/>
            <person name="Goodrich-Blair H."/>
            <person name="Dillman A.R."/>
        </authorList>
    </citation>
    <scope>NUCLEOTIDE SEQUENCE</scope>
    <source>
        <strain evidence="14">PS9179</strain>
        <tissue evidence="14">Whole animal</tissue>
    </source>
</reference>
<feature type="domain" description="Hcy-binding" evidence="13">
    <location>
        <begin position="992"/>
        <end position="1285"/>
    </location>
</feature>
<dbReference type="InterPro" id="IPR001452">
    <property type="entry name" value="SH3_domain"/>
</dbReference>
<accession>A0AA39H1H6</accession>
<keyword evidence="9" id="KW-0479">Metal-binding</keyword>
<protein>
    <submittedName>
        <fullName evidence="14">Uncharacterized protein</fullName>
    </submittedName>
</protein>
<feature type="domain" description="SAM" evidence="12">
    <location>
        <begin position="663"/>
        <end position="727"/>
    </location>
</feature>
<feature type="region of interest" description="Disordered" evidence="10">
    <location>
        <begin position="377"/>
        <end position="425"/>
    </location>
</feature>
<evidence type="ECO:0000256" key="2">
    <source>
        <dbReference type="ARBA" id="ARBA00022603"/>
    </source>
</evidence>
<evidence type="ECO:0000256" key="8">
    <source>
        <dbReference type="PROSITE-ProRule" id="PRU00192"/>
    </source>
</evidence>
<feature type="repeat" description="ANK" evidence="7">
    <location>
        <begin position="170"/>
        <end position="202"/>
    </location>
</feature>
<keyword evidence="15" id="KW-1185">Reference proteome</keyword>
<dbReference type="InterPro" id="IPR036589">
    <property type="entry name" value="HCY_dom_sf"/>
</dbReference>
<evidence type="ECO:0000259" key="11">
    <source>
        <dbReference type="PROSITE" id="PS50002"/>
    </source>
</evidence>
<dbReference type="SUPFAM" id="SSF48403">
    <property type="entry name" value="Ankyrin repeat"/>
    <property type="match status" value="1"/>
</dbReference>
<dbReference type="SUPFAM" id="SSF50044">
    <property type="entry name" value="SH3-domain"/>
    <property type="match status" value="1"/>
</dbReference>
<evidence type="ECO:0000256" key="7">
    <source>
        <dbReference type="PROSITE-ProRule" id="PRU00023"/>
    </source>
</evidence>
<dbReference type="Pfam" id="PF12796">
    <property type="entry name" value="Ank_2"/>
    <property type="match status" value="2"/>
</dbReference>
<dbReference type="PROSITE" id="PS50002">
    <property type="entry name" value="SH3"/>
    <property type="match status" value="1"/>
</dbReference>
<feature type="binding site" evidence="9">
    <location>
        <position position="1270"/>
    </location>
    <ligand>
        <name>Zn(2+)</name>
        <dbReference type="ChEBI" id="CHEBI:29105"/>
    </ligand>
</feature>
<dbReference type="Pfam" id="PF00536">
    <property type="entry name" value="SAM_1"/>
    <property type="match status" value="1"/>
</dbReference>
<dbReference type="InterPro" id="IPR036770">
    <property type="entry name" value="Ankyrin_rpt-contain_sf"/>
</dbReference>
<dbReference type="GO" id="GO:0046872">
    <property type="term" value="F:metal ion binding"/>
    <property type="evidence" value="ECO:0007669"/>
    <property type="project" value="UniProtKB-KW"/>
</dbReference>
<evidence type="ECO:0000256" key="6">
    <source>
        <dbReference type="ARBA" id="ARBA00034478"/>
    </source>
</evidence>
<feature type="compositionally biased region" description="Low complexity" evidence="10">
    <location>
        <begin position="403"/>
        <end position="412"/>
    </location>
</feature>
<feature type="repeat" description="ANK" evidence="7">
    <location>
        <begin position="67"/>
        <end position="99"/>
    </location>
</feature>
<keyword evidence="4" id="KW-0677">Repeat</keyword>
<dbReference type="PROSITE" id="PS50105">
    <property type="entry name" value="SAM_DOMAIN"/>
    <property type="match status" value="2"/>
</dbReference>
<evidence type="ECO:0000256" key="10">
    <source>
        <dbReference type="SAM" id="MobiDB-lite"/>
    </source>
</evidence>
<dbReference type="SMART" id="SM00326">
    <property type="entry name" value="SH3"/>
    <property type="match status" value="1"/>
</dbReference>
<keyword evidence="9" id="KW-0862">Zinc</keyword>
<feature type="repeat" description="ANK" evidence="7">
    <location>
        <begin position="133"/>
        <end position="157"/>
    </location>
</feature>
<dbReference type="Gene3D" id="1.25.40.20">
    <property type="entry name" value="Ankyrin repeat-containing domain"/>
    <property type="match status" value="2"/>
</dbReference>
<organism evidence="14 15">
    <name type="scientific">Steinernema hermaphroditum</name>
    <dbReference type="NCBI Taxonomy" id="289476"/>
    <lineage>
        <taxon>Eukaryota</taxon>
        <taxon>Metazoa</taxon>
        <taxon>Ecdysozoa</taxon>
        <taxon>Nematoda</taxon>
        <taxon>Chromadorea</taxon>
        <taxon>Rhabditida</taxon>
        <taxon>Tylenchina</taxon>
        <taxon>Panagrolaimomorpha</taxon>
        <taxon>Strongyloidoidea</taxon>
        <taxon>Steinernematidae</taxon>
        <taxon>Steinernema</taxon>
    </lineage>
</organism>
<dbReference type="SMART" id="SM00454">
    <property type="entry name" value="SAM"/>
    <property type="match status" value="2"/>
</dbReference>
<feature type="domain" description="SAM" evidence="12">
    <location>
        <begin position="592"/>
        <end position="655"/>
    </location>
</feature>
<evidence type="ECO:0000256" key="4">
    <source>
        <dbReference type="ARBA" id="ARBA00022737"/>
    </source>
</evidence>
<dbReference type="Pfam" id="PF07653">
    <property type="entry name" value="SH3_2"/>
    <property type="match status" value="1"/>
</dbReference>
<evidence type="ECO:0000259" key="12">
    <source>
        <dbReference type="PROSITE" id="PS50105"/>
    </source>
</evidence>
<name>A0AA39H1H6_9BILA</name>
<dbReference type="Pfam" id="PF02574">
    <property type="entry name" value="S-methyl_trans"/>
    <property type="match status" value="1"/>
</dbReference>
<dbReference type="Pfam" id="PF07647">
    <property type="entry name" value="SAM_2"/>
    <property type="match status" value="1"/>
</dbReference>
<dbReference type="InterPro" id="IPR036028">
    <property type="entry name" value="SH3-like_dom_sf"/>
</dbReference>
<feature type="repeat" description="ANK" evidence="7">
    <location>
        <begin position="202"/>
        <end position="234"/>
    </location>
</feature>
<dbReference type="SUPFAM" id="SSF82282">
    <property type="entry name" value="Homocysteine S-methyltransferase"/>
    <property type="match status" value="1"/>
</dbReference>
<evidence type="ECO:0000256" key="1">
    <source>
        <dbReference type="ARBA" id="ARBA00022443"/>
    </source>
</evidence>
<dbReference type="Pfam" id="PF13637">
    <property type="entry name" value="Ank_4"/>
    <property type="match status" value="1"/>
</dbReference>
<evidence type="ECO:0000259" key="13">
    <source>
        <dbReference type="PROSITE" id="PS50970"/>
    </source>
</evidence>
<dbReference type="SUPFAM" id="SSF47769">
    <property type="entry name" value="SAM/Pointed domain"/>
    <property type="match status" value="2"/>
</dbReference>
<evidence type="ECO:0000256" key="3">
    <source>
        <dbReference type="ARBA" id="ARBA00022679"/>
    </source>
</evidence>
<evidence type="ECO:0000256" key="5">
    <source>
        <dbReference type="ARBA" id="ARBA00023043"/>
    </source>
</evidence>
<gene>
    <name evidence="14" type="ORF">QR680_002140</name>
</gene>
<dbReference type="InterPro" id="IPR003726">
    <property type="entry name" value="HCY_dom"/>
</dbReference>
<feature type="binding site" evidence="9">
    <location>
        <position position="1202"/>
    </location>
    <ligand>
        <name>Zn(2+)</name>
        <dbReference type="ChEBI" id="CHEBI:29105"/>
    </ligand>
</feature>
<dbReference type="CDD" id="cd00174">
    <property type="entry name" value="SH3"/>
    <property type="match status" value="1"/>
</dbReference>
<evidence type="ECO:0000313" key="15">
    <source>
        <dbReference type="Proteomes" id="UP001175271"/>
    </source>
</evidence>
<dbReference type="Gene3D" id="1.10.150.50">
    <property type="entry name" value="Transcription Factor, Ets-1"/>
    <property type="match status" value="2"/>
</dbReference>
<keyword evidence="1 8" id="KW-0728">SH3 domain</keyword>
<proteinExistence type="predicted"/>
<evidence type="ECO:0000313" key="14">
    <source>
        <dbReference type="EMBL" id="KAK0397461.1"/>
    </source>
</evidence>
<dbReference type="Gene3D" id="2.30.30.40">
    <property type="entry name" value="SH3 Domains"/>
    <property type="match status" value="1"/>
</dbReference>
<dbReference type="InterPro" id="IPR013761">
    <property type="entry name" value="SAM/pointed_sf"/>
</dbReference>
<dbReference type="PROSITE" id="PS50970">
    <property type="entry name" value="HCY"/>
    <property type="match status" value="1"/>
</dbReference>
<dbReference type="GO" id="GO:0008168">
    <property type="term" value="F:methyltransferase activity"/>
    <property type="evidence" value="ECO:0007669"/>
    <property type="project" value="UniProtKB-UniRule"/>
</dbReference>
<feature type="compositionally biased region" description="Polar residues" evidence="10">
    <location>
        <begin position="377"/>
        <end position="392"/>
    </location>
</feature>
<dbReference type="SMART" id="SM00248">
    <property type="entry name" value="ANK"/>
    <property type="match status" value="6"/>
</dbReference>
<dbReference type="InterPro" id="IPR033635">
    <property type="entry name" value="ANKS1/Caskin"/>
</dbReference>
<keyword evidence="5 7" id="KW-0040">ANK repeat</keyword>
<dbReference type="InterPro" id="IPR001660">
    <property type="entry name" value="SAM"/>
</dbReference>
<keyword evidence="3 9" id="KW-0808">Transferase</keyword>
<dbReference type="GO" id="GO:0032259">
    <property type="term" value="P:methylation"/>
    <property type="evidence" value="ECO:0007669"/>
    <property type="project" value="UniProtKB-KW"/>
</dbReference>
<dbReference type="PROSITE" id="PS50297">
    <property type="entry name" value="ANK_REP_REGION"/>
    <property type="match status" value="5"/>
</dbReference>
<feature type="binding site" evidence="9">
    <location>
        <position position="1271"/>
    </location>
    <ligand>
        <name>Zn(2+)</name>
        <dbReference type="ChEBI" id="CHEBI:29105"/>
    </ligand>
</feature>
<dbReference type="InterPro" id="IPR002110">
    <property type="entry name" value="Ankyrin_rpt"/>
</dbReference>
<keyword evidence="2 9" id="KW-0489">Methyltransferase</keyword>
<comment type="pathway">
    <text evidence="6">Amino-acid biosynthesis; L-methionine biosynthesis via de novo pathway.</text>
</comment>
<dbReference type="PANTHER" id="PTHR24174">
    <property type="entry name" value="ANKYRIN REPEAT AND STERILE ALPHA MOTIF DOMAIN-CONTAINING PROTEIN 1"/>
    <property type="match status" value="1"/>
</dbReference>
<dbReference type="FunFam" id="1.10.150.50:FF:000071">
    <property type="entry name" value="Caskin, isoform D"/>
    <property type="match status" value="1"/>
</dbReference>
<sequence>MSSKNLLRRFSASISDLLSIQRKNDISESRDEERSSCLHHAAQMGNAVMAQSLVENGVVSIDVEDRKGRTPLHYAVIQLSTEVASVLLKNGANVDCVDYSGITPAHLACRDGMIDAMKLLIYYKVDLTAVDNSGKTAFDVACENGRVKLVETLLESGYMWQSFRRASEYHKASALHLAARQGHVQICHCLLKCGWSLNRTTAHGSALHEAVAYGRLQTVRYLLHAGIDTHLKNANGLTVSELAKKTAARNPITAKEIRFLLKELRTFVYGSAVRTIVASSPNELSFTEGGIVWIIEQESSKETRWRGIVFGEKANSRIGYFPSAAVVLIAKPQTVIAMTSRIGRTGTHNTLRQVKKVAVPTIPDNAFELPSNDSKLNATCSDSMSDSRSTATGERVKRPSLLHLPSTSFSSNHSHHSGTISVCGSEESADCRSQLEYAMRGDDPSAGQLLGNPAASCYGPPLNAFSSNIHAQTYHRNSTGSNSSHASSGFESMQSGSLRSSAVSSHCNSTGSSSFFPSPSSQSYSSNAASEVCPPSRISMHSDGSGTSSLMHSSTDLIDESPYSNRLSRPSSTFPIESSSTSVADMVARGVPEAEIIALWLEKMKFSHYLSVFLTQGYDLASIARVTPEDLINLGITDPAHRKLLIADIHTWRIGDCWPNSMRPTDSTREWFTAIGLPEYINLFESQGCLTMRDVENLVWEDFEDIGVKKLGHMKRLTLAIKKLKNKRAETAIHHNVPMKNCVRTDMLAAGAMQRRNAPPPIPKRQGNIVNAGRDIYATFGRSSAPLAPHETDGHARRPVIQVPPTHRKVTTNEEPDETLKKSKKTAINEFEEPCKPIRLNLFSSEAILSNALKFEDMTISTHIDDYPPPPPAPLACEGSIRRLQSAFPSQPSSTYSNEPLPFANDNCGTIRSKGDRLGQSQPSTPRKCVQNVFSAAPRQVADDLGSNRQYEQGNDNRDFDLMIKNLNEELDAITADYPTLRTHDKRLDLRFATMDLSSFEYPYVLDGGHGTALQNIGINVHEHPLWSFDTVIDNPKACLDVHKGFIDAGANACRNMTKDAAASAIAQAVDLAKKAANEAHGEVHVVGSIGPYAIVRRDGSEYNGSYVDTTPRQVIANYYKDQMAAILATDLQWYALETIPRVDEARIALEVWESLEAAKDKKLWLSFNCQDSQRTCGNDMFSEAVKTISSYGSVTAIGINCTLPQYIAPLVRSATAEANGKPFVVYPNHGEVYNIEQQKFEVGSDDTFPIFLKDIPSLWRHNVRIFGGCCRVNYEHIDQITKAVETMKH</sequence>
<dbReference type="Gene3D" id="3.20.20.330">
    <property type="entry name" value="Homocysteine-binding-like domain"/>
    <property type="match status" value="1"/>
</dbReference>
<feature type="region of interest" description="Disordered" evidence="10">
    <location>
        <begin position="526"/>
        <end position="555"/>
    </location>
</feature>
<feature type="repeat" description="ANK" evidence="7">
    <location>
        <begin position="100"/>
        <end position="132"/>
    </location>
</feature>
<dbReference type="PANTHER" id="PTHR24174:SF16">
    <property type="entry name" value="CASKIN-2"/>
    <property type="match status" value="1"/>
</dbReference>
<dbReference type="EMBL" id="JAUCMV010000005">
    <property type="protein sequence ID" value="KAK0397461.1"/>
    <property type="molecule type" value="Genomic_DNA"/>
</dbReference>
<dbReference type="Proteomes" id="UP001175271">
    <property type="component" value="Unassembled WGS sequence"/>
</dbReference>
<comment type="caution">
    <text evidence="14">The sequence shown here is derived from an EMBL/GenBank/DDBJ whole genome shotgun (WGS) entry which is preliminary data.</text>
</comment>
<comment type="cofactor">
    <cofactor evidence="9">
        <name>Zn(2+)</name>
        <dbReference type="ChEBI" id="CHEBI:29105"/>
    </cofactor>
</comment>